<dbReference type="PANTHER" id="PTHR43765">
    <property type="entry name" value="2-DEHYDROPANTOATE 2-REDUCTASE-RELATED"/>
    <property type="match status" value="1"/>
</dbReference>
<comment type="pathway">
    <text evidence="1 10">Cofactor biosynthesis; (R)-pantothenate biosynthesis; (R)-pantoate from 3-methyl-2-oxobutanoate: step 2/2.</text>
</comment>
<dbReference type="GO" id="GO:0015940">
    <property type="term" value="P:pantothenate biosynthetic process"/>
    <property type="evidence" value="ECO:0007669"/>
    <property type="project" value="UniProtKB-UniPathway"/>
</dbReference>
<dbReference type="SUPFAM" id="SSF48179">
    <property type="entry name" value="6-phosphogluconate dehydrogenase C-terminal domain-like"/>
    <property type="match status" value="1"/>
</dbReference>
<dbReference type="RefSeq" id="WP_088707232.1">
    <property type="nucleotide sequence ID" value="NZ_LSTO01000001.1"/>
</dbReference>
<comment type="function">
    <text evidence="10">Catalyzes the NADPH-dependent reduction of ketopantoate into pantoic acid.</text>
</comment>
<name>A0A254TCH9_9BURK</name>
<keyword evidence="14" id="KW-1185">Reference proteome</keyword>
<evidence type="ECO:0000256" key="5">
    <source>
        <dbReference type="ARBA" id="ARBA00022655"/>
    </source>
</evidence>
<evidence type="ECO:0000259" key="12">
    <source>
        <dbReference type="Pfam" id="PF08546"/>
    </source>
</evidence>
<dbReference type="PANTHER" id="PTHR43765:SF2">
    <property type="entry name" value="2-DEHYDROPANTOATE 2-REDUCTASE"/>
    <property type="match status" value="1"/>
</dbReference>
<keyword evidence="7 10" id="KW-0560">Oxidoreductase</keyword>
<dbReference type="EC" id="1.1.1.169" evidence="3 10"/>
<dbReference type="GO" id="GO:0050661">
    <property type="term" value="F:NADP binding"/>
    <property type="evidence" value="ECO:0007669"/>
    <property type="project" value="TreeGrafter"/>
</dbReference>
<proteinExistence type="inferred from homology"/>
<dbReference type="Gene3D" id="1.10.1040.10">
    <property type="entry name" value="N-(1-d-carboxylethyl)-l-norvaline Dehydrogenase, domain 2"/>
    <property type="match status" value="1"/>
</dbReference>
<feature type="domain" description="Ketopantoate reductase C-terminal" evidence="12">
    <location>
        <begin position="175"/>
        <end position="314"/>
    </location>
</feature>
<dbReference type="Proteomes" id="UP000197535">
    <property type="component" value="Unassembled WGS sequence"/>
</dbReference>
<evidence type="ECO:0000256" key="8">
    <source>
        <dbReference type="ARBA" id="ARBA00032024"/>
    </source>
</evidence>
<dbReference type="InterPro" id="IPR050838">
    <property type="entry name" value="Ketopantoate_reductase"/>
</dbReference>
<evidence type="ECO:0000256" key="6">
    <source>
        <dbReference type="ARBA" id="ARBA00022857"/>
    </source>
</evidence>
<evidence type="ECO:0000256" key="1">
    <source>
        <dbReference type="ARBA" id="ARBA00004994"/>
    </source>
</evidence>
<dbReference type="NCBIfam" id="NF006083">
    <property type="entry name" value="PRK08229.1"/>
    <property type="match status" value="1"/>
</dbReference>
<dbReference type="GO" id="GO:0008677">
    <property type="term" value="F:2-dehydropantoate 2-reductase activity"/>
    <property type="evidence" value="ECO:0007669"/>
    <property type="project" value="UniProtKB-EC"/>
</dbReference>
<evidence type="ECO:0000313" key="14">
    <source>
        <dbReference type="Proteomes" id="UP000197535"/>
    </source>
</evidence>
<dbReference type="NCBIfam" id="TIGR00745">
    <property type="entry name" value="apbA_panE"/>
    <property type="match status" value="1"/>
</dbReference>
<evidence type="ECO:0000256" key="2">
    <source>
        <dbReference type="ARBA" id="ARBA00007870"/>
    </source>
</evidence>
<dbReference type="GO" id="GO:0005737">
    <property type="term" value="C:cytoplasm"/>
    <property type="evidence" value="ECO:0007669"/>
    <property type="project" value="TreeGrafter"/>
</dbReference>
<sequence>MKIVVFGAGSIGVYVGCSLLEAGADVLLVGRARMGERIAKHGVVLTDQLGRRTEFDGGSIPWCEDPGRLAEADLILVTVKSADTAAAADAIHAYARPSALVLSLQNGVGNVATLRGRLKGMVVAGGMVPFNVVQMEDGRFHRGTEGELMVEALPAIGQWQAVFEKAHLPLVECADFASVQWGKLLLNLNNPVNALSGLPLKAELSQRAYRRSLALLIEEALDVLQAADIAPAKVARVAPGLLPRILRLPDWLFKRVAGAMLRIDPEARSSMWEDLQAGRRTEIDYLNGAVVSLARSLGRKAPANERVVELIRRAESGKGKELDGAVLYHLLSTPSLAGVVAGIKA</sequence>
<gene>
    <name evidence="13" type="ORF">AYR66_13455</name>
</gene>
<dbReference type="AlphaFoldDB" id="A0A254TCH9"/>
<dbReference type="InterPro" id="IPR013752">
    <property type="entry name" value="KPA_reductase"/>
</dbReference>
<evidence type="ECO:0000259" key="11">
    <source>
        <dbReference type="Pfam" id="PF02558"/>
    </source>
</evidence>
<dbReference type="EMBL" id="LSTO01000001">
    <property type="protein sequence ID" value="OWW20344.1"/>
    <property type="molecule type" value="Genomic_DNA"/>
</dbReference>
<organism evidence="13 14">
    <name type="scientific">Noviherbaspirillum denitrificans</name>
    <dbReference type="NCBI Taxonomy" id="1968433"/>
    <lineage>
        <taxon>Bacteria</taxon>
        <taxon>Pseudomonadati</taxon>
        <taxon>Pseudomonadota</taxon>
        <taxon>Betaproteobacteria</taxon>
        <taxon>Burkholderiales</taxon>
        <taxon>Oxalobacteraceae</taxon>
        <taxon>Noviherbaspirillum</taxon>
    </lineage>
</organism>
<comment type="similarity">
    <text evidence="2 10">Belongs to the ketopantoate reductase family.</text>
</comment>
<accession>A0A254TCH9</accession>
<dbReference type="InterPro" id="IPR013332">
    <property type="entry name" value="KPR_N"/>
</dbReference>
<dbReference type="InterPro" id="IPR036291">
    <property type="entry name" value="NAD(P)-bd_dom_sf"/>
</dbReference>
<dbReference type="Gene3D" id="3.40.50.720">
    <property type="entry name" value="NAD(P)-binding Rossmann-like Domain"/>
    <property type="match status" value="1"/>
</dbReference>
<keyword evidence="5 10" id="KW-0566">Pantothenate biosynthesis</keyword>
<dbReference type="Pfam" id="PF08546">
    <property type="entry name" value="ApbA_C"/>
    <property type="match status" value="1"/>
</dbReference>
<keyword evidence="6 10" id="KW-0521">NADP</keyword>
<protein>
    <recommendedName>
        <fullName evidence="4 10">2-dehydropantoate 2-reductase</fullName>
        <ecNumber evidence="3 10">1.1.1.169</ecNumber>
    </recommendedName>
    <alternativeName>
        <fullName evidence="8 10">Ketopantoate reductase</fullName>
    </alternativeName>
</protein>
<comment type="catalytic activity">
    <reaction evidence="9 10">
        <text>(R)-pantoate + NADP(+) = 2-dehydropantoate + NADPH + H(+)</text>
        <dbReference type="Rhea" id="RHEA:16233"/>
        <dbReference type="ChEBI" id="CHEBI:11561"/>
        <dbReference type="ChEBI" id="CHEBI:15378"/>
        <dbReference type="ChEBI" id="CHEBI:15980"/>
        <dbReference type="ChEBI" id="CHEBI:57783"/>
        <dbReference type="ChEBI" id="CHEBI:58349"/>
        <dbReference type="EC" id="1.1.1.169"/>
    </reaction>
</comment>
<evidence type="ECO:0000256" key="4">
    <source>
        <dbReference type="ARBA" id="ARBA00019465"/>
    </source>
</evidence>
<evidence type="ECO:0000256" key="10">
    <source>
        <dbReference type="RuleBase" id="RU362068"/>
    </source>
</evidence>
<feature type="domain" description="Ketopantoate reductase N-terminal" evidence="11">
    <location>
        <begin position="3"/>
        <end position="152"/>
    </location>
</feature>
<evidence type="ECO:0000256" key="9">
    <source>
        <dbReference type="ARBA" id="ARBA00048793"/>
    </source>
</evidence>
<reference evidence="13 14" key="1">
    <citation type="submission" date="2016-02" db="EMBL/GenBank/DDBJ databases">
        <authorList>
            <person name="Wen L."/>
            <person name="He K."/>
            <person name="Yang H."/>
        </authorList>
    </citation>
    <scope>NUCLEOTIDE SEQUENCE [LARGE SCALE GENOMIC DNA]</scope>
    <source>
        <strain evidence="13 14">TSA40</strain>
    </source>
</reference>
<evidence type="ECO:0000256" key="7">
    <source>
        <dbReference type="ARBA" id="ARBA00023002"/>
    </source>
</evidence>
<dbReference type="Pfam" id="PF02558">
    <property type="entry name" value="ApbA"/>
    <property type="match status" value="1"/>
</dbReference>
<evidence type="ECO:0000256" key="3">
    <source>
        <dbReference type="ARBA" id="ARBA00013014"/>
    </source>
</evidence>
<dbReference type="OrthoDB" id="8555723at2"/>
<dbReference type="SUPFAM" id="SSF51735">
    <property type="entry name" value="NAD(P)-binding Rossmann-fold domains"/>
    <property type="match status" value="1"/>
</dbReference>
<dbReference type="UniPathway" id="UPA00028">
    <property type="reaction ID" value="UER00004"/>
</dbReference>
<dbReference type="InterPro" id="IPR013328">
    <property type="entry name" value="6PGD_dom2"/>
</dbReference>
<comment type="caution">
    <text evidence="13">The sequence shown here is derived from an EMBL/GenBank/DDBJ whole genome shotgun (WGS) entry which is preliminary data.</text>
</comment>
<dbReference type="InterPro" id="IPR008927">
    <property type="entry name" value="6-PGluconate_DH-like_C_sf"/>
</dbReference>
<evidence type="ECO:0000313" key="13">
    <source>
        <dbReference type="EMBL" id="OWW20344.1"/>
    </source>
</evidence>
<dbReference type="InterPro" id="IPR003710">
    <property type="entry name" value="ApbA"/>
</dbReference>